<evidence type="ECO:0000313" key="3">
    <source>
        <dbReference type="Proteomes" id="UP000001340"/>
    </source>
</evidence>
<dbReference type="Pfam" id="PF07603">
    <property type="entry name" value="Lcl_C"/>
    <property type="match status" value="2"/>
</dbReference>
<dbReference type="Proteomes" id="UP000001340">
    <property type="component" value="Unassembled WGS sequence"/>
</dbReference>
<protein>
    <submittedName>
        <fullName evidence="2">PF07603 family protein</fullName>
    </submittedName>
</protein>
<organism evidence="2 3">
    <name type="scientific">Leptospira interrogans str. UI 12758</name>
    <dbReference type="NCBI Taxonomy" id="1049938"/>
    <lineage>
        <taxon>Bacteria</taxon>
        <taxon>Pseudomonadati</taxon>
        <taxon>Spirochaetota</taxon>
        <taxon>Spirochaetia</taxon>
        <taxon>Leptospirales</taxon>
        <taxon>Leptospiraceae</taxon>
        <taxon>Leptospira</taxon>
    </lineage>
</organism>
<proteinExistence type="predicted"/>
<feature type="domain" description="Lcl C-terminal" evidence="1">
    <location>
        <begin position="273"/>
        <end position="399"/>
    </location>
</feature>
<dbReference type="InterPro" id="IPR011460">
    <property type="entry name" value="Lcl_C"/>
</dbReference>
<accession>A0A0E2CYB8</accession>
<dbReference type="PANTHER" id="PTHR35812">
    <property type="entry name" value="LIPOPROTEIN"/>
    <property type="match status" value="1"/>
</dbReference>
<feature type="domain" description="Lcl C-terminal" evidence="1">
    <location>
        <begin position="120"/>
        <end position="257"/>
    </location>
</feature>
<evidence type="ECO:0000313" key="2">
    <source>
        <dbReference type="EMBL" id="EKR52564.1"/>
    </source>
</evidence>
<comment type="caution">
    <text evidence="2">The sequence shown here is derived from an EMBL/GenBank/DDBJ whole genome shotgun (WGS) entry which is preliminary data.</text>
</comment>
<name>A0A0E2CYB8_LEPIR</name>
<dbReference type="PANTHER" id="PTHR35812:SF1">
    <property type="entry name" value="LIPOPROTEIN"/>
    <property type="match status" value="1"/>
</dbReference>
<dbReference type="EMBL" id="AHNR02000080">
    <property type="protein sequence ID" value="EKR52564.1"/>
    <property type="molecule type" value="Genomic_DNA"/>
</dbReference>
<sequence length="402" mass="43041">MNVKSAFLFFSIVATSCIVSPPDKPEPPFAILRYFLSPSTNESEEPQVTISNNTPIPVVTPPPNFNLSAVSDTGQTQCWTSGGVATACLNSGQDGEFINTPNSRSFTGPTQHPQYGTDYTTLDNIRGLVWKSCPEGQNGPTCALGAATAMDWDTATNVGGPGSCSDLNNQNGGNGYAGRTNWRIPEFKEFMSLYRYSTNPAHPENVQFPNADMTNLYMTNTTYPLNVAEIWAVDFLTLGLPIQPFVKVGANVFLRCVSGNPLPAFSFLDNGNGTVTDQNTKLLWSKCALGKSNVNCTAGVLFSGNRQSAFNGCNNLNVAVFAGRNNWRLPNANELLSIVDHSGAGNPTIPAAFPNFPPNTTFWTSTTNETTLTESLVINFNGGVLSSLTKTLAASGICVTNL</sequence>
<dbReference type="PROSITE" id="PS51257">
    <property type="entry name" value="PROKAR_LIPOPROTEIN"/>
    <property type="match status" value="1"/>
</dbReference>
<evidence type="ECO:0000259" key="1">
    <source>
        <dbReference type="Pfam" id="PF07603"/>
    </source>
</evidence>
<gene>
    <name evidence="2" type="ORF">LEP1GSC105_0718</name>
</gene>
<dbReference type="AlphaFoldDB" id="A0A0E2CYB8"/>
<dbReference type="RefSeq" id="WP_001101405.1">
    <property type="nucleotide sequence ID" value="NZ_AHNR02000080.1"/>
</dbReference>
<reference evidence="2 3" key="1">
    <citation type="submission" date="2012-10" db="EMBL/GenBank/DDBJ databases">
        <authorList>
            <person name="Harkins D.M."/>
            <person name="Durkin A.S."/>
            <person name="Brinkac L.M."/>
            <person name="Haft D.H."/>
            <person name="Selengut J.D."/>
            <person name="Sanka R."/>
            <person name="DePew J."/>
            <person name="Purushe J."/>
            <person name="Chanthongthip A."/>
            <person name="Lattana O."/>
            <person name="Phetsouvanh R."/>
            <person name="Newton P.N."/>
            <person name="Vinetz J.M."/>
            <person name="Sutton G.G."/>
            <person name="Nierman W.C."/>
            <person name="Fouts D.E."/>
        </authorList>
    </citation>
    <scope>NUCLEOTIDE SEQUENCE [LARGE SCALE GENOMIC DNA]</scope>
    <source>
        <strain evidence="2 3">UI 12758</strain>
    </source>
</reference>